<dbReference type="InterPro" id="IPR017867">
    <property type="entry name" value="Tyr_phospatase_low_mol_wt"/>
</dbReference>
<comment type="caution">
    <text evidence="5">The sequence shown here is derived from an EMBL/GenBank/DDBJ whole genome shotgun (WGS) entry which is preliminary data.</text>
</comment>
<dbReference type="SMART" id="SM00226">
    <property type="entry name" value="LMWPc"/>
    <property type="match status" value="1"/>
</dbReference>
<dbReference type="Pfam" id="PF01451">
    <property type="entry name" value="LMWPc"/>
    <property type="match status" value="1"/>
</dbReference>
<accession>A0ABP9WIA2</accession>
<evidence type="ECO:0000313" key="6">
    <source>
        <dbReference type="Proteomes" id="UP001426770"/>
    </source>
</evidence>
<dbReference type="Gene3D" id="3.40.50.2300">
    <property type="match status" value="1"/>
</dbReference>
<feature type="domain" description="Phosphotyrosine protein phosphatase I" evidence="4">
    <location>
        <begin position="2"/>
        <end position="176"/>
    </location>
</feature>
<dbReference type="EMBL" id="BAABRR010000010">
    <property type="protein sequence ID" value="GAA5519550.1"/>
    <property type="molecule type" value="Genomic_DNA"/>
</dbReference>
<dbReference type="SUPFAM" id="SSF52788">
    <property type="entry name" value="Phosphotyrosine protein phosphatases I"/>
    <property type="match status" value="1"/>
</dbReference>
<evidence type="ECO:0000256" key="2">
    <source>
        <dbReference type="ARBA" id="ARBA00022801"/>
    </source>
</evidence>
<dbReference type="InterPro" id="IPR023485">
    <property type="entry name" value="Ptyr_pPase"/>
</dbReference>
<gene>
    <name evidence="5" type="primary">etp</name>
    <name evidence="5" type="ORF">Lsed01_02001</name>
</gene>
<dbReference type="RefSeq" id="WP_286214155.1">
    <property type="nucleotide sequence ID" value="NZ_AP027736.1"/>
</dbReference>
<evidence type="ECO:0000256" key="1">
    <source>
        <dbReference type="ARBA" id="ARBA00011063"/>
    </source>
</evidence>
<keyword evidence="6" id="KW-1185">Reference proteome</keyword>
<reference evidence="5 6" key="1">
    <citation type="submission" date="2024-02" db="EMBL/GenBank/DDBJ databases">
        <title>Lysinimicrobium sediminis NBRC 112286.</title>
        <authorList>
            <person name="Ichikawa N."/>
            <person name="Katano-Makiyama Y."/>
            <person name="Hidaka K."/>
        </authorList>
    </citation>
    <scope>NUCLEOTIDE SEQUENCE [LARGE SCALE GENOMIC DNA]</scope>
    <source>
        <strain evidence="5 6">NBRC 112286</strain>
    </source>
</reference>
<evidence type="ECO:0000259" key="4">
    <source>
        <dbReference type="SMART" id="SM00226"/>
    </source>
</evidence>
<organism evidence="5 6">
    <name type="scientific">Demequina sediminis</name>
    <dbReference type="NCBI Taxonomy" id="1930058"/>
    <lineage>
        <taxon>Bacteria</taxon>
        <taxon>Bacillati</taxon>
        <taxon>Actinomycetota</taxon>
        <taxon>Actinomycetes</taxon>
        <taxon>Micrococcales</taxon>
        <taxon>Demequinaceae</taxon>
        <taxon>Demequina</taxon>
    </lineage>
</organism>
<dbReference type="PRINTS" id="PR00719">
    <property type="entry name" value="LMWPTPASE"/>
</dbReference>
<comment type="similarity">
    <text evidence="1">Belongs to the low molecular weight phosphotyrosine protein phosphatase family.</text>
</comment>
<dbReference type="PANTHER" id="PTHR11717:SF31">
    <property type="entry name" value="LOW MOLECULAR WEIGHT PROTEIN-TYROSINE-PHOSPHATASE ETP-RELATED"/>
    <property type="match status" value="1"/>
</dbReference>
<evidence type="ECO:0000256" key="3">
    <source>
        <dbReference type="ARBA" id="ARBA00022912"/>
    </source>
</evidence>
<proteinExistence type="inferred from homology"/>
<sequence>MARILTVCTGNICRSPAAELLLARELEGHALVGSAGTHAMVDSPIPEEMLLELRTDDIDGAAHRGRLLTEQLMKEADLIITMTREHRQRAVQIAPSALKRTFTLAELAASAGTGAVLESATVVERIRELPSAIAAHRYTLAGFDLDDVPDPYRRSQRAYHDSYALIRGAVRDVSLWLRGEQVDAAVADVAS</sequence>
<dbReference type="Proteomes" id="UP001426770">
    <property type="component" value="Unassembled WGS sequence"/>
</dbReference>
<dbReference type="InterPro" id="IPR036196">
    <property type="entry name" value="Ptyr_pPase_sf"/>
</dbReference>
<keyword evidence="3" id="KW-0904">Protein phosphatase</keyword>
<protein>
    <submittedName>
        <fullName evidence="5">Low molecular weight protein-tyrosine-phosphatase Etp</fullName>
    </submittedName>
</protein>
<dbReference type="PANTHER" id="PTHR11717">
    <property type="entry name" value="LOW MOLECULAR WEIGHT PROTEIN TYROSINE PHOSPHATASE"/>
    <property type="match status" value="1"/>
</dbReference>
<evidence type="ECO:0000313" key="5">
    <source>
        <dbReference type="EMBL" id="GAA5519550.1"/>
    </source>
</evidence>
<dbReference type="InterPro" id="IPR050438">
    <property type="entry name" value="LMW_PTPase"/>
</dbReference>
<keyword evidence="2" id="KW-0378">Hydrolase</keyword>
<name>A0ABP9WIA2_9MICO</name>